<dbReference type="Proteomes" id="UP000597877">
    <property type="component" value="Unassembled WGS sequence"/>
</dbReference>
<sequence length="274" mass="33126">MINLREILMDELNRLDILKNKSVEFLKKAPEGSLYITNNKKQCQYYWRKSKEDRHGVYIKKKNKKLIWDLAQKEYTLKLLTKVEENKKYIEKILNKYNFDEGVQVYEKLNPLKQTIVHPYVLPEEDYVEYWYEYQKNEKEKLSNKIAKRYMIEDELEIITENGEKVKSKSEKILADKFKSMGIPYAYEQPVLLNGYGYVLPDFKILNKKTRKEYYWEHFGMMDDREYAEKTIKKIENYEKNGIFPGKNLIMTFETKQHPLSMRIVSENIEEFLV</sequence>
<name>A0ABR7F3Z1_9FIRM</name>
<gene>
    <name evidence="1" type="ORF">H8S00_10065</name>
</gene>
<reference evidence="1 2" key="1">
    <citation type="submission" date="2020-08" db="EMBL/GenBank/DDBJ databases">
        <title>Genome public.</title>
        <authorList>
            <person name="Liu C."/>
            <person name="Sun Q."/>
        </authorList>
    </citation>
    <scope>NUCLEOTIDE SEQUENCE [LARGE SCALE GENOMIC DNA]</scope>
    <source>
        <strain evidence="1 2">BX4</strain>
    </source>
</reference>
<organism evidence="1 2">
    <name type="scientific">Eubacterium segne</name>
    <dbReference type="NCBI Taxonomy" id="2763045"/>
    <lineage>
        <taxon>Bacteria</taxon>
        <taxon>Bacillati</taxon>
        <taxon>Bacillota</taxon>
        <taxon>Clostridia</taxon>
        <taxon>Eubacteriales</taxon>
        <taxon>Eubacteriaceae</taxon>
        <taxon>Eubacterium</taxon>
    </lineage>
</organism>
<dbReference type="RefSeq" id="WP_118590381.1">
    <property type="nucleotide sequence ID" value="NZ_JACOOZ010000007.1"/>
</dbReference>
<keyword evidence="2" id="KW-1185">Reference proteome</keyword>
<dbReference type="EMBL" id="JACOOZ010000007">
    <property type="protein sequence ID" value="MBC5668328.1"/>
    <property type="molecule type" value="Genomic_DNA"/>
</dbReference>
<evidence type="ECO:0000313" key="1">
    <source>
        <dbReference type="EMBL" id="MBC5668328.1"/>
    </source>
</evidence>
<accession>A0ABR7F3Z1</accession>
<protein>
    <submittedName>
        <fullName evidence="1">Uncharacterized protein</fullName>
    </submittedName>
</protein>
<proteinExistence type="predicted"/>
<comment type="caution">
    <text evidence="1">The sequence shown here is derived from an EMBL/GenBank/DDBJ whole genome shotgun (WGS) entry which is preliminary data.</text>
</comment>
<evidence type="ECO:0000313" key="2">
    <source>
        <dbReference type="Proteomes" id="UP000597877"/>
    </source>
</evidence>